<sequence>MKIKSDKTLTRFLLNELPTKNNIIKKETIMKMEDALEATKEIDGVVDDEHSFTETTADNLLKVEARFVSEEEERAAFERDRAATGTKNHKNGMLVLDGKGQLAEQVGKILDLVVCPQNVKNYNYMENVKPEVFAKVILNIFGAARAKDPTWTNAGYSLLYYSIVFHQALIKFKGANKSPAAHIETLRHMSTPVNEDNSHPILDQFSSGEAKTELMKEGTILNDALKEYIEFNQLADATKSSVVFTVSNWMKKFIQSEDLRPWANSETSDFAIRDISRQGKKYGILLPEGKYGETGIAIQALAKAELYNEVKNRGDNSLKKGYSRVFLFVDECQRFLDDMDLAILPEARSLDLVCWFASQNIDSIYDKFGKDGGGKFMGAFAAAFSYKSTPATYNFIQERIGKARVIEREGGAETVDFERNAQLQMGTPFFDITNPHRKMMKLFTFGYMKSFFINNPTNRVIRPEERNVKVWKDNMKVSHLERHGGLMPTGAKITISKDPQYIFNERCIQALETPFRAIGTYPRGDVTRRAIFATIPYTDDFTVIDTSIQSANDVINAARKAKDAA</sequence>
<protein>
    <submittedName>
        <fullName evidence="1">TraM recognition domain-containing protein</fullName>
    </submittedName>
</protein>
<name>A0A6L3N2X7_9BURK</name>
<dbReference type="EMBL" id="VZOK01000004">
    <property type="protein sequence ID" value="KAB0640633.1"/>
    <property type="molecule type" value="Genomic_DNA"/>
</dbReference>
<evidence type="ECO:0000313" key="2">
    <source>
        <dbReference type="Proteomes" id="UP000473470"/>
    </source>
</evidence>
<evidence type="ECO:0000313" key="1">
    <source>
        <dbReference type="EMBL" id="KAB0640633.1"/>
    </source>
</evidence>
<organism evidence="1 2">
    <name type="scientific">Burkholderia stagnalis</name>
    <dbReference type="NCBI Taxonomy" id="1503054"/>
    <lineage>
        <taxon>Bacteria</taxon>
        <taxon>Pseudomonadati</taxon>
        <taxon>Pseudomonadota</taxon>
        <taxon>Betaproteobacteria</taxon>
        <taxon>Burkholderiales</taxon>
        <taxon>Burkholderiaceae</taxon>
        <taxon>Burkholderia</taxon>
        <taxon>Burkholderia cepacia complex</taxon>
    </lineage>
</organism>
<accession>A0A6L3N2X7</accession>
<comment type="caution">
    <text evidence="1">The sequence shown here is derived from an EMBL/GenBank/DDBJ whole genome shotgun (WGS) entry which is preliminary data.</text>
</comment>
<dbReference type="InterPro" id="IPR027417">
    <property type="entry name" value="P-loop_NTPase"/>
</dbReference>
<dbReference type="AlphaFoldDB" id="A0A6L3N2X7"/>
<dbReference type="Gene3D" id="3.40.50.300">
    <property type="entry name" value="P-loop containing nucleotide triphosphate hydrolases"/>
    <property type="match status" value="1"/>
</dbReference>
<dbReference type="SUPFAM" id="SSF52540">
    <property type="entry name" value="P-loop containing nucleoside triphosphate hydrolases"/>
    <property type="match status" value="1"/>
</dbReference>
<proteinExistence type="predicted"/>
<gene>
    <name evidence="1" type="ORF">F7R25_03825</name>
</gene>
<reference evidence="1 2" key="1">
    <citation type="submission" date="2019-09" db="EMBL/GenBank/DDBJ databases">
        <title>Draft genome sequences of 48 bacterial type strains from the CCUG.</title>
        <authorList>
            <person name="Tunovic T."/>
            <person name="Pineiro-Iglesias B."/>
            <person name="Unosson C."/>
            <person name="Inganas E."/>
            <person name="Ohlen M."/>
            <person name="Cardew S."/>
            <person name="Jensie-Markopoulos S."/>
            <person name="Salva-Serra F."/>
            <person name="Jaen-Luchoro D."/>
            <person name="Karlsson R."/>
            <person name="Svensson-Stadler L."/>
            <person name="Chun J."/>
            <person name="Moore E."/>
        </authorList>
    </citation>
    <scope>NUCLEOTIDE SEQUENCE [LARGE SCALE GENOMIC DNA]</scope>
    <source>
        <strain evidence="1 2">CCUG 65686</strain>
    </source>
</reference>
<dbReference type="Proteomes" id="UP000473470">
    <property type="component" value="Unassembled WGS sequence"/>
</dbReference>